<dbReference type="Pfam" id="PF01197">
    <property type="entry name" value="Ribosomal_L31"/>
    <property type="match status" value="1"/>
</dbReference>
<protein>
    <recommendedName>
        <fullName evidence="6 7">Large ribosomal subunit protein bL31</fullName>
    </recommendedName>
</protein>
<feature type="compositionally biased region" description="Basic residues" evidence="8">
    <location>
        <begin position="74"/>
        <end position="88"/>
    </location>
</feature>
<dbReference type="GO" id="GO:0005840">
    <property type="term" value="C:ribosome"/>
    <property type="evidence" value="ECO:0007669"/>
    <property type="project" value="UniProtKB-KW"/>
</dbReference>
<feature type="binding site" evidence="7">
    <location>
        <position position="40"/>
    </location>
    <ligand>
        <name>Zn(2+)</name>
        <dbReference type="ChEBI" id="CHEBI:29105"/>
    </ligand>
</feature>
<dbReference type="EMBL" id="MNVB01000033">
    <property type="protein sequence ID" value="OIO17349.1"/>
    <property type="molecule type" value="Genomic_DNA"/>
</dbReference>
<dbReference type="Gene3D" id="4.10.830.30">
    <property type="entry name" value="Ribosomal protein L31"/>
    <property type="match status" value="1"/>
</dbReference>
<feature type="region of interest" description="Disordered" evidence="8">
    <location>
        <begin position="68"/>
        <end position="117"/>
    </location>
</feature>
<keyword evidence="3 7" id="KW-0694">RNA-binding</keyword>
<dbReference type="GO" id="GO:0006412">
    <property type="term" value="P:translation"/>
    <property type="evidence" value="ECO:0007669"/>
    <property type="project" value="UniProtKB-UniRule"/>
</dbReference>
<gene>
    <name evidence="7" type="primary">rpmE</name>
    <name evidence="9" type="ORF">AUJ29_01515</name>
</gene>
<proteinExistence type="inferred from homology"/>
<feature type="binding site" evidence="7">
    <location>
        <position position="17"/>
    </location>
    <ligand>
        <name>Zn(2+)</name>
        <dbReference type="ChEBI" id="CHEBI:29105"/>
    </ligand>
</feature>
<sequence length="117" mass="13456">MKKDIHPKYNTNAKVSCTCGNHFEVGSTLDDIHVEICSNCHPFFTGTQKLVDTARRVEKFEAKKAKTAIESKTRKGKKVKQTLRRAQRKAKEQKVRIDRQPATKTKKKNEKNISDKK</sequence>
<dbReference type="AlphaFoldDB" id="A0A1J4U3F1"/>
<keyword evidence="7" id="KW-0862">Zinc</keyword>
<evidence type="ECO:0000256" key="3">
    <source>
        <dbReference type="ARBA" id="ARBA00022884"/>
    </source>
</evidence>
<evidence type="ECO:0000256" key="5">
    <source>
        <dbReference type="ARBA" id="ARBA00023274"/>
    </source>
</evidence>
<comment type="caution">
    <text evidence="9">The sequence shown here is derived from an EMBL/GenBank/DDBJ whole genome shotgun (WGS) entry which is preliminary data.</text>
</comment>
<dbReference type="GO" id="GO:0003735">
    <property type="term" value="F:structural constituent of ribosome"/>
    <property type="evidence" value="ECO:0007669"/>
    <property type="project" value="InterPro"/>
</dbReference>
<dbReference type="HAMAP" id="MF_00501">
    <property type="entry name" value="Ribosomal_bL31_1"/>
    <property type="match status" value="1"/>
</dbReference>
<comment type="function">
    <text evidence="7">Binds the 23S rRNA.</text>
</comment>
<evidence type="ECO:0000256" key="8">
    <source>
        <dbReference type="SAM" id="MobiDB-lite"/>
    </source>
</evidence>
<keyword evidence="5 7" id="KW-0687">Ribonucleoprotein</keyword>
<keyword evidence="2 7" id="KW-0699">rRNA-binding</keyword>
<organism evidence="9 10">
    <name type="scientific">Candidatus Kuenenbacteria bacterium CG1_02_38_13</name>
    <dbReference type="NCBI Taxonomy" id="1805235"/>
    <lineage>
        <taxon>Bacteria</taxon>
        <taxon>Candidatus Kueneniibacteriota</taxon>
    </lineage>
</organism>
<dbReference type="Proteomes" id="UP000182465">
    <property type="component" value="Unassembled WGS sequence"/>
</dbReference>
<feature type="binding site" evidence="7">
    <location>
        <position position="19"/>
    </location>
    <ligand>
        <name>Zn(2+)</name>
        <dbReference type="ChEBI" id="CHEBI:29105"/>
    </ligand>
</feature>
<accession>A0A1J4U3F1</accession>
<keyword evidence="7" id="KW-0479">Metal-binding</keyword>
<comment type="cofactor">
    <cofactor evidence="7">
        <name>Zn(2+)</name>
        <dbReference type="ChEBI" id="CHEBI:29105"/>
    </cofactor>
    <text evidence="7">Binds 1 zinc ion per subunit.</text>
</comment>
<dbReference type="InterPro" id="IPR002150">
    <property type="entry name" value="Ribosomal_bL31"/>
</dbReference>
<reference evidence="9 10" key="1">
    <citation type="journal article" date="2016" name="Environ. Microbiol.">
        <title>Genomic resolution of a cold subsurface aquifer community provides metabolic insights for novel microbes adapted to high CO concentrations.</title>
        <authorList>
            <person name="Probst A.J."/>
            <person name="Castelle C.J."/>
            <person name="Singh A."/>
            <person name="Brown C.T."/>
            <person name="Anantharaman K."/>
            <person name="Sharon I."/>
            <person name="Hug L.A."/>
            <person name="Burstein D."/>
            <person name="Emerson J.B."/>
            <person name="Thomas B.C."/>
            <person name="Banfield J.F."/>
        </authorList>
    </citation>
    <scope>NUCLEOTIDE SEQUENCE [LARGE SCALE GENOMIC DNA]</scope>
    <source>
        <strain evidence="9">CG1_02_38_13</strain>
    </source>
</reference>
<dbReference type="NCBIfam" id="NF000612">
    <property type="entry name" value="PRK00019.1"/>
    <property type="match status" value="1"/>
</dbReference>
<dbReference type="GO" id="GO:0046872">
    <property type="term" value="F:metal ion binding"/>
    <property type="evidence" value="ECO:0007669"/>
    <property type="project" value="UniProtKB-KW"/>
</dbReference>
<dbReference type="PANTHER" id="PTHR33280">
    <property type="entry name" value="50S RIBOSOMAL PROTEIN L31, CHLOROPLASTIC"/>
    <property type="match status" value="1"/>
</dbReference>
<evidence type="ECO:0000313" key="9">
    <source>
        <dbReference type="EMBL" id="OIO17349.1"/>
    </source>
</evidence>
<dbReference type="PANTHER" id="PTHR33280:SF1">
    <property type="entry name" value="LARGE RIBOSOMAL SUBUNIT PROTEIN BL31C"/>
    <property type="match status" value="1"/>
</dbReference>
<dbReference type="InterPro" id="IPR042105">
    <property type="entry name" value="Ribosomal_bL31_sf"/>
</dbReference>
<dbReference type="InterPro" id="IPR034704">
    <property type="entry name" value="Ribosomal_bL28/bL31-like_sf"/>
</dbReference>
<name>A0A1J4U3F1_9BACT</name>
<keyword evidence="4 7" id="KW-0689">Ribosomal protein</keyword>
<feature type="compositionally biased region" description="Basic and acidic residues" evidence="8">
    <location>
        <begin position="89"/>
        <end position="101"/>
    </location>
</feature>
<comment type="subunit">
    <text evidence="7">Part of the 50S ribosomal subunit.</text>
</comment>
<evidence type="ECO:0000256" key="4">
    <source>
        <dbReference type="ARBA" id="ARBA00022980"/>
    </source>
</evidence>
<dbReference type="PRINTS" id="PR01249">
    <property type="entry name" value="RIBOSOMALL31"/>
</dbReference>
<dbReference type="GO" id="GO:0019843">
    <property type="term" value="F:rRNA binding"/>
    <property type="evidence" value="ECO:0007669"/>
    <property type="project" value="UniProtKB-KW"/>
</dbReference>
<evidence type="ECO:0000256" key="7">
    <source>
        <dbReference type="HAMAP-Rule" id="MF_00501"/>
    </source>
</evidence>
<dbReference type="InterPro" id="IPR027491">
    <property type="entry name" value="Ribosomal_bL31_A"/>
</dbReference>
<evidence type="ECO:0000256" key="1">
    <source>
        <dbReference type="ARBA" id="ARBA00009296"/>
    </source>
</evidence>
<dbReference type="SUPFAM" id="SSF143800">
    <property type="entry name" value="L28p-like"/>
    <property type="match status" value="1"/>
</dbReference>
<dbReference type="NCBIfam" id="TIGR00105">
    <property type="entry name" value="L31"/>
    <property type="match status" value="1"/>
</dbReference>
<evidence type="ECO:0000256" key="2">
    <source>
        <dbReference type="ARBA" id="ARBA00022730"/>
    </source>
</evidence>
<feature type="binding site" evidence="7">
    <location>
        <position position="37"/>
    </location>
    <ligand>
        <name>Zn(2+)</name>
        <dbReference type="ChEBI" id="CHEBI:29105"/>
    </ligand>
</feature>
<evidence type="ECO:0000256" key="6">
    <source>
        <dbReference type="ARBA" id="ARBA00035687"/>
    </source>
</evidence>
<evidence type="ECO:0000313" key="10">
    <source>
        <dbReference type="Proteomes" id="UP000182465"/>
    </source>
</evidence>
<comment type="similarity">
    <text evidence="1 7">Belongs to the bacterial ribosomal protein bL31 family. Type A subfamily.</text>
</comment>
<dbReference type="GO" id="GO:1990904">
    <property type="term" value="C:ribonucleoprotein complex"/>
    <property type="evidence" value="ECO:0007669"/>
    <property type="project" value="UniProtKB-KW"/>
</dbReference>